<dbReference type="RefSeq" id="WP_054803740.1">
    <property type="nucleotide sequence ID" value="NZ_CP019445.1"/>
</dbReference>
<comment type="similarity">
    <text evidence="1">Belongs to the LysR transcriptional regulatory family.</text>
</comment>
<dbReference type="Proteomes" id="UP000187148">
    <property type="component" value="Chromosome"/>
</dbReference>
<dbReference type="SUPFAM" id="SSF46785">
    <property type="entry name" value="Winged helix' DNA-binding domain"/>
    <property type="match status" value="1"/>
</dbReference>
<dbReference type="PANTHER" id="PTHR30346">
    <property type="entry name" value="TRANSCRIPTIONAL DUAL REGULATOR HCAR-RELATED"/>
    <property type="match status" value="1"/>
</dbReference>
<keyword evidence="2" id="KW-0805">Transcription regulation</keyword>
<evidence type="ECO:0000256" key="1">
    <source>
        <dbReference type="ARBA" id="ARBA00009437"/>
    </source>
</evidence>
<evidence type="ECO:0000313" key="6">
    <source>
        <dbReference type="EMBL" id="APZ04542.1"/>
    </source>
</evidence>
<name>A0A807LGK8_9ENTR</name>
<dbReference type="Pfam" id="PF03466">
    <property type="entry name" value="LysR_substrate"/>
    <property type="match status" value="1"/>
</dbReference>
<dbReference type="AlphaFoldDB" id="A0A807LGK8"/>
<evidence type="ECO:0000256" key="3">
    <source>
        <dbReference type="ARBA" id="ARBA00023125"/>
    </source>
</evidence>
<protein>
    <submittedName>
        <fullName evidence="6">LysR family transcriptional regulator</fullName>
    </submittedName>
</protein>
<keyword evidence="7" id="KW-1185">Reference proteome</keyword>
<gene>
    <name evidence="6" type="ORF">BWI95_05470</name>
</gene>
<dbReference type="InterPro" id="IPR036390">
    <property type="entry name" value="WH_DNA-bd_sf"/>
</dbReference>
<accession>A0A807LGK8</accession>
<dbReference type="Pfam" id="PF00126">
    <property type="entry name" value="HTH_1"/>
    <property type="match status" value="1"/>
</dbReference>
<evidence type="ECO:0000256" key="2">
    <source>
        <dbReference type="ARBA" id="ARBA00023015"/>
    </source>
</evidence>
<dbReference type="SUPFAM" id="SSF53850">
    <property type="entry name" value="Periplasmic binding protein-like II"/>
    <property type="match status" value="1"/>
</dbReference>
<dbReference type="EMBL" id="CP019445">
    <property type="protein sequence ID" value="APZ04542.1"/>
    <property type="molecule type" value="Genomic_DNA"/>
</dbReference>
<dbReference type="Gene3D" id="1.10.10.10">
    <property type="entry name" value="Winged helix-like DNA-binding domain superfamily/Winged helix DNA-binding domain"/>
    <property type="match status" value="1"/>
</dbReference>
<reference evidence="6 7" key="1">
    <citation type="submission" date="2017-01" db="EMBL/GenBank/DDBJ databases">
        <authorList>
            <person name="Cao J.-M."/>
        </authorList>
    </citation>
    <scope>NUCLEOTIDE SEQUENCE [LARGE SCALE GENOMIC DNA]</scope>
    <source>
        <strain evidence="6 7">888-76</strain>
    </source>
</reference>
<dbReference type="GO" id="GO:0003677">
    <property type="term" value="F:DNA binding"/>
    <property type="evidence" value="ECO:0007669"/>
    <property type="project" value="UniProtKB-KW"/>
</dbReference>
<dbReference type="PROSITE" id="PS50931">
    <property type="entry name" value="HTH_LYSR"/>
    <property type="match status" value="1"/>
</dbReference>
<dbReference type="GO" id="GO:0003700">
    <property type="term" value="F:DNA-binding transcription factor activity"/>
    <property type="evidence" value="ECO:0007669"/>
    <property type="project" value="InterPro"/>
</dbReference>
<dbReference type="FunFam" id="1.10.10.10:FF:000001">
    <property type="entry name" value="LysR family transcriptional regulator"/>
    <property type="match status" value="1"/>
</dbReference>
<feature type="domain" description="HTH lysR-type" evidence="5">
    <location>
        <begin position="1"/>
        <end position="58"/>
    </location>
</feature>
<evidence type="ECO:0000313" key="7">
    <source>
        <dbReference type="Proteomes" id="UP000187148"/>
    </source>
</evidence>
<dbReference type="InterPro" id="IPR000847">
    <property type="entry name" value="LysR_HTH_N"/>
</dbReference>
<sequence>MELRHLRYYVALVEEKHFGKAAERLHIVQPALTKQIQALEELIGTTLLIRNSRRLSLTKAGELFYHEAIKTLRQADSAVELAQRAGKGLIGVIRIGYVGNAALSGMLSHYLFQYRLHYPDVEVYLEEMSPWEICKAILNEELDISFATDFNNNLSEHLVAQKLMSWHWVVGMRKDHPLAASKYISREQLKDQAFVVYSDERNDSVQISILQRLLGAAPVISHQAKNTIATLTLTAAGYGLALLPCTLVNIKMAGMTYREIIDFPDRMTMELFYRKNESNPVVNSFLRIASDMDVSFLNENS</sequence>
<dbReference type="KEGG" id="kco:BWI95_05470"/>
<dbReference type="CDD" id="cd08414">
    <property type="entry name" value="PBP2_LTTR_aromatics_like"/>
    <property type="match status" value="1"/>
</dbReference>
<dbReference type="PANTHER" id="PTHR30346:SF17">
    <property type="entry name" value="LYSR FAMILY TRANSCRIPTIONAL REGULATOR"/>
    <property type="match status" value="1"/>
</dbReference>
<dbReference type="InterPro" id="IPR005119">
    <property type="entry name" value="LysR_subst-bd"/>
</dbReference>
<evidence type="ECO:0000256" key="4">
    <source>
        <dbReference type="ARBA" id="ARBA00023163"/>
    </source>
</evidence>
<keyword evidence="3" id="KW-0238">DNA-binding</keyword>
<keyword evidence="4" id="KW-0804">Transcription</keyword>
<dbReference type="InterPro" id="IPR036388">
    <property type="entry name" value="WH-like_DNA-bd_sf"/>
</dbReference>
<dbReference type="PRINTS" id="PR00039">
    <property type="entry name" value="HTHLYSR"/>
</dbReference>
<evidence type="ECO:0000259" key="5">
    <source>
        <dbReference type="PROSITE" id="PS50931"/>
    </source>
</evidence>
<organism evidence="6 7">
    <name type="scientific">Kosakonia cowanii JCM 10956 = DSM 18146</name>
    <dbReference type="NCBI Taxonomy" id="1300165"/>
    <lineage>
        <taxon>Bacteria</taxon>
        <taxon>Pseudomonadati</taxon>
        <taxon>Pseudomonadota</taxon>
        <taxon>Gammaproteobacteria</taxon>
        <taxon>Enterobacterales</taxon>
        <taxon>Enterobacteriaceae</taxon>
        <taxon>Kosakonia</taxon>
    </lineage>
</organism>
<proteinExistence type="inferred from homology"/>
<dbReference type="GO" id="GO:0032993">
    <property type="term" value="C:protein-DNA complex"/>
    <property type="evidence" value="ECO:0007669"/>
    <property type="project" value="TreeGrafter"/>
</dbReference>
<dbReference type="Gene3D" id="3.40.190.10">
    <property type="entry name" value="Periplasmic binding protein-like II"/>
    <property type="match status" value="2"/>
</dbReference>